<dbReference type="EMBL" id="CP000115">
    <property type="protein sequence ID" value="ABA04749.1"/>
    <property type="molecule type" value="Genomic_DNA"/>
</dbReference>
<gene>
    <name evidence="1" type="ordered locus">Nwi_1488</name>
</gene>
<dbReference type="Proteomes" id="UP000002531">
    <property type="component" value="Chromosome"/>
</dbReference>
<protein>
    <submittedName>
        <fullName evidence="1">Uncharacterized protein</fullName>
    </submittedName>
</protein>
<evidence type="ECO:0000313" key="2">
    <source>
        <dbReference type="Proteomes" id="UP000002531"/>
    </source>
</evidence>
<reference evidence="1 2" key="1">
    <citation type="journal article" date="2006" name="Appl. Environ. Microbiol.">
        <title>Genome sequence of the chemolithoautotrophic nitrite-oxidizing bacterium Nitrobacter winogradskyi Nb-255.</title>
        <authorList>
            <person name="Starkenburg S.R."/>
            <person name="Chain P.S."/>
            <person name="Sayavedra-Soto L.A."/>
            <person name="Hauser L."/>
            <person name="Land M.L."/>
            <person name="Larimer F.W."/>
            <person name="Malfatti S.A."/>
            <person name="Klotz M.G."/>
            <person name="Bottomley P.J."/>
            <person name="Arp D.J."/>
            <person name="Hickey W.J."/>
        </authorList>
    </citation>
    <scope>NUCLEOTIDE SEQUENCE [LARGE SCALE GENOMIC DNA]</scope>
    <source>
        <strain evidence="2">ATCC 25391 / DSM 10237 / CIP 104748 / NCIMB 11846 / Nb-255</strain>
    </source>
</reference>
<dbReference type="HOGENOM" id="CLU_2602462_0_0_5"/>
<dbReference type="KEGG" id="nwi:Nwi_1488"/>
<organism evidence="1 2">
    <name type="scientific">Nitrobacter winogradskyi (strain ATCC 25391 / DSM 10237 / CIP 104748 / NCIMB 11846 / Nb-255)</name>
    <dbReference type="NCBI Taxonomy" id="323098"/>
    <lineage>
        <taxon>Bacteria</taxon>
        <taxon>Pseudomonadati</taxon>
        <taxon>Pseudomonadota</taxon>
        <taxon>Alphaproteobacteria</taxon>
        <taxon>Hyphomicrobiales</taxon>
        <taxon>Nitrobacteraceae</taxon>
        <taxon>Nitrobacter</taxon>
    </lineage>
</organism>
<dbReference type="AlphaFoldDB" id="Q3SSJ2"/>
<keyword evidence="2" id="KW-1185">Reference proteome</keyword>
<evidence type="ECO:0000313" key="1">
    <source>
        <dbReference type="EMBL" id="ABA04749.1"/>
    </source>
</evidence>
<proteinExistence type="predicted"/>
<dbReference type="RefSeq" id="WP_011314756.1">
    <property type="nucleotide sequence ID" value="NC_007406.1"/>
</dbReference>
<sequence length="79" mass="8662">MNTTPELIQEAQSGLNGMDDHLNSILEYCDLIALLLSAPDIENECPGLHRLVLVMRDHALALDKCQHRAGMAIGRLANP</sequence>
<name>Q3SSJ2_NITWN</name>
<accession>Q3SSJ2</accession>